<protein>
    <submittedName>
        <fullName evidence="2">Uncharacterized protein</fullName>
    </submittedName>
</protein>
<dbReference type="OrthoDB" id="785554at2759"/>
<dbReference type="PANTHER" id="PTHR31170:SF18">
    <property type="entry name" value="(WILD MALAYSIAN BANANA) HYPOTHETICAL PROTEIN"/>
    <property type="match status" value="1"/>
</dbReference>
<sequence>MAIDVHVDPVDVEGLHNFMKKKLDEVPGEPFKARPVPIFRLPAWFHEINKEYCEPKIISIGPYHWGKDSLRAMEEYKWSTLRDFLARNENVGIEMYLREMRLLEAQVRTCYSETVNKGSNEFVMMLLLDGCFILEFFLKVRTQQLDGALPASWAVGGVMIDLYLLENQMPFFVLHKLWTIQGWGCPNCKEKDVARLEQSGIISNLLQNDEQAATFFCQFSENFGLEYGNHHFDGLFKDVKRYSELTWHKHRARLVRDYFSSPWSFISVVAASILLILTFVMTYYSAAK</sequence>
<evidence type="ECO:0000256" key="1">
    <source>
        <dbReference type="SAM" id="Phobius"/>
    </source>
</evidence>
<keyword evidence="1" id="KW-0812">Transmembrane</keyword>
<dbReference type="Pfam" id="PF03140">
    <property type="entry name" value="DUF247"/>
    <property type="match status" value="2"/>
</dbReference>
<proteinExistence type="predicted"/>
<dbReference type="EMBL" id="JAMQYH010000005">
    <property type="protein sequence ID" value="KAJ1688275.1"/>
    <property type="molecule type" value="Genomic_DNA"/>
</dbReference>
<evidence type="ECO:0000313" key="2">
    <source>
        <dbReference type="EMBL" id="KAJ1688275.1"/>
    </source>
</evidence>
<feature type="transmembrane region" description="Helical" evidence="1">
    <location>
        <begin position="263"/>
        <end position="284"/>
    </location>
</feature>
<gene>
    <name evidence="2" type="ORF">LUZ63_019665</name>
</gene>
<evidence type="ECO:0000313" key="3">
    <source>
        <dbReference type="Proteomes" id="UP001151287"/>
    </source>
</evidence>
<name>A0A9Q0HJX6_9POAL</name>
<comment type="caution">
    <text evidence="2">The sequence shown here is derived from an EMBL/GenBank/DDBJ whole genome shotgun (WGS) entry which is preliminary data.</text>
</comment>
<keyword evidence="3" id="KW-1185">Reference proteome</keyword>
<dbReference type="PANTHER" id="PTHR31170">
    <property type="entry name" value="BNAC04G53230D PROTEIN"/>
    <property type="match status" value="1"/>
</dbReference>
<dbReference type="InterPro" id="IPR004158">
    <property type="entry name" value="DUF247_pln"/>
</dbReference>
<dbReference type="Proteomes" id="UP001151287">
    <property type="component" value="Unassembled WGS sequence"/>
</dbReference>
<dbReference type="AlphaFoldDB" id="A0A9Q0HJX6"/>
<organism evidence="2 3">
    <name type="scientific">Rhynchospora breviuscula</name>
    <dbReference type="NCBI Taxonomy" id="2022672"/>
    <lineage>
        <taxon>Eukaryota</taxon>
        <taxon>Viridiplantae</taxon>
        <taxon>Streptophyta</taxon>
        <taxon>Embryophyta</taxon>
        <taxon>Tracheophyta</taxon>
        <taxon>Spermatophyta</taxon>
        <taxon>Magnoliopsida</taxon>
        <taxon>Liliopsida</taxon>
        <taxon>Poales</taxon>
        <taxon>Cyperaceae</taxon>
        <taxon>Cyperoideae</taxon>
        <taxon>Rhynchosporeae</taxon>
        <taxon>Rhynchospora</taxon>
    </lineage>
</organism>
<keyword evidence="1" id="KW-0472">Membrane</keyword>
<reference evidence="2" key="1">
    <citation type="journal article" date="2022" name="Cell">
        <title>Repeat-based holocentromeres influence genome architecture and karyotype evolution.</title>
        <authorList>
            <person name="Hofstatter P.G."/>
            <person name="Thangavel G."/>
            <person name="Lux T."/>
            <person name="Neumann P."/>
            <person name="Vondrak T."/>
            <person name="Novak P."/>
            <person name="Zhang M."/>
            <person name="Costa L."/>
            <person name="Castellani M."/>
            <person name="Scott A."/>
            <person name="Toegelov H."/>
            <person name="Fuchs J."/>
            <person name="Mata-Sucre Y."/>
            <person name="Dias Y."/>
            <person name="Vanzela A.L.L."/>
            <person name="Huettel B."/>
            <person name="Almeida C.C.S."/>
            <person name="Simkova H."/>
            <person name="Souza G."/>
            <person name="Pedrosa-Harand A."/>
            <person name="Macas J."/>
            <person name="Mayer K.F.X."/>
            <person name="Houben A."/>
            <person name="Marques A."/>
        </authorList>
    </citation>
    <scope>NUCLEOTIDE SEQUENCE</scope>
    <source>
        <strain evidence="2">RhyBre1mFocal</strain>
    </source>
</reference>
<keyword evidence="1" id="KW-1133">Transmembrane helix</keyword>
<accession>A0A9Q0HJX6</accession>